<keyword evidence="10" id="KW-1185">Reference proteome</keyword>
<feature type="transmembrane region" description="Helical" evidence="7">
    <location>
        <begin position="151"/>
        <end position="171"/>
    </location>
</feature>
<dbReference type="RefSeq" id="WP_125569453.1">
    <property type="nucleotide sequence ID" value="NZ_AP019307.1"/>
</dbReference>
<dbReference type="PANTHER" id="PTHR42718:SF46">
    <property type="entry name" value="BLR6921 PROTEIN"/>
    <property type="match status" value="1"/>
</dbReference>
<evidence type="ECO:0000256" key="5">
    <source>
        <dbReference type="ARBA" id="ARBA00022989"/>
    </source>
</evidence>
<dbReference type="PROSITE" id="PS50850">
    <property type="entry name" value="MFS"/>
    <property type="match status" value="1"/>
</dbReference>
<sequence length="545" mass="56907">MTDTATVAAPEESGTANKHLGLALLVICAAQLMVVLDSTIANIALPHIRDDLHISQGNLQWVVTGYALAFGGLLLLGGRAGDLYGRRKVFVIGLTLFAVASALGGFAQNEGMLLSSRALQGVGAALASPTALALITTNFPAGPLRNRAFSIFAMLSGVGAAIGLLLGGWLTGLDIGSVHGWRLTFFINVPIGLVAAFLATRVLAESEKSRNSLDVFGALTVTLGLVSIVYGVEHGGVPDTSGHTHWGSGETLAFLIVGAALLVAFFVVERRMKHPLLPIRILTNRTRGVAFTTMFIVPAAMFAMFYFLSQFIQNVMGYSPLQAGLAFLPFPFAMVFGAVISSKLVAKVDPRFISGTGTALAGLSLFMFSRLHVNDSAANLADLTHRWVGGGMSPVYVDGVNYWTQIFPYIAVMAFGMALTFIPMMLTALHGVDERDAGVGSGVLNTAQQLGGALGLAILSTIAVNAITSKANALVAQLPAGHGAALTPAQMTVSPVGQAAFTHGSTTAFLVGAFMMWGASALLWIVLNVKHSEIQGDHTAPGAMA</sequence>
<feature type="transmembrane region" description="Helical" evidence="7">
    <location>
        <begin position="406"/>
        <end position="429"/>
    </location>
</feature>
<dbReference type="InterPro" id="IPR036259">
    <property type="entry name" value="MFS_trans_sf"/>
</dbReference>
<feature type="transmembrane region" description="Helical" evidence="7">
    <location>
        <begin position="20"/>
        <end position="45"/>
    </location>
</feature>
<dbReference type="AlphaFoldDB" id="A0A3G9IWN3"/>
<feature type="transmembrane region" description="Helical" evidence="7">
    <location>
        <begin position="215"/>
        <end position="232"/>
    </location>
</feature>
<dbReference type="SUPFAM" id="SSF103473">
    <property type="entry name" value="MFS general substrate transporter"/>
    <property type="match status" value="1"/>
</dbReference>
<feature type="transmembrane region" description="Helical" evidence="7">
    <location>
        <begin position="252"/>
        <end position="268"/>
    </location>
</feature>
<dbReference type="Proteomes" id="UP000271573">
    <property type="component" value="Chromosome"/>
</dbReference>
<dbReference type="Pfam" id="PF07690">
    <property type="entry name" value="MFS_1"/>
    <property type="match status" value="1"/>
</dbReference>
<dbReference type="OrthoDB" id="4668943at2"/>
<dbReference type="EMBL" id="AP019307">
    <property type="protein sequence ID" value="BBH18101.1"/>
    <property type="molecule type" value="Genomic_DNA"/>
</dbReference>
<comment type="subcellular location">
    <subcellularLocation>
        <location evidence="1">Cell membrane</location>
        <topology evidence="1">Multi-pass membrane protein</topology>
    </subcellularLocation>
</comment>
<dbReference type="InterPro" id="IPR020846">
    <property type="entry name" value="MFS_dom"/>
</dbReference>
<reference evidence="9 10" key="1">
    <citation type="submission" date="2018-11" db="EMBL/GenBank/DDBJ databases">
        <title>Complete genome sequence of Nocardioides baekrokdamisoli strain KCTC 39748.</title>
        <authorList>
            <person name="Kang S.W."/>
            <person name="Lee K.C."/>
            <person name="Kim K.K."/>
            <person name="Kim J.S."/>
            <person name="Kim D.S."/>
            <person name="Ko S.H."/>
            <person name="Yang S.H."/>
            <person name="Shin Y.K."/>
            <person name="Lee J.S."/>
        </authorList>
    </citation>
    <scope>NUCLEOTIDE SEQUENCE [LARGE SCALE GENOMIC DNA]</scope>
    <source>
        <strain evidence="9 10">KCTC 39748</strain>
    </source>
</reference>
<dbReference type="KEGG" id="nbe:Back2_23880"/>
<evidence type="ECO:0000256" key="3">
    <source>
        <dbReference type="ARBA" id="ARBA00022475"/>
    </source>
</evidence>
<evidence type="ECO:0000259" key="8">
    <source>
        <dbReference type="PROSITE" id="PS50850"/>
    </source>
</evidence>
<dbReference type="PANTHER" id="PTHR42718">
    <property type="entry name" value="MAJOR FACILITATOR SUPERFAMILY MULTIDRUG TRANSPORTER MFSC"/>
    <property type="match status" value="1"/>
</dbReference>
<keyword evidence="4 7" id="KW-0812">Transmembrane</keyword>
<keyword evidence="6 7" id="KW-0472">Membrane</keyword>
<name>A0A3G9IWN3_9ACTN</name>
<feature type="transmembrane region" description="Helical" evidence="7">
    <location>
        <begin position="57"/>
        <end position="77"/>
    </location>
</feature>
<dbReference type="InterPro" id="IPR011701">
    <property type="entry name" value="MFS"/>
</dbReference>
<feature type="transmembrane region" description="Helical" evidence="7">
    <location>
        <begin position="119"/>
        <end position="139"/>
    </location>
</feature>
<evidence type="ECO:0000256" key="6">
    <source>
        <dbReference type="ARBA" id="ARBA00023136"/>
    </source>
</evidence>
<dbReference type="NCBIfam" id="TIGR00711">
    <property type="entry name" value="efflux_EmrB"/>
    <property type="match status" value="1"/>
</dbReference>
<keyword evidence="2" id="KW-0813">Transport</keyword>
<keyword evidence="5 7" id="KW-1133">Transmembrane helix</keyword>
<evidence type="ECO:0000313" key="10">
    <source>
        <dbReference type="Proteomes" id="UP000271573"/>
    </source>
</evidence>
<proteinExistence type="predicted"/>
<dbReference type="InterPro" id="IPR004638">
    <property type="entry name" value="EmrB-like"/>
</dbReference>
<evidence type="ECO:0000256" key="2">
    <source>
        <dbReference type="ARBA" id="ARBA00022448"/>
    </source>
</evidence>
<evidence type="ECO:0000256" key="4">
    <source>
        <dbReference type="ARBA" id="ARBA00022692"/>
    </source>
</evidence>
<feature type="transmembrane region" description="Helical" evidence="7">
    <location>
        <begin position="450"/>
        <end position="468"/>
    </location>
</feature>
<evidence type="ECO:0000256" key="1">
    <source>
        <dbReference type="ARBA" id="ARBA00004651"/>
    </source>
</evidence>
<feature type="domain" description="Major facilitator superfamily (MFS) profile" evidence="8">
    <location>
        <begin position="23"/>
        <end position="530"/>
    </location>
</feature>
<dbReference type="GO" id="GO:0022857">
    <property type="term" value="F:transmembrane transporter activity"/>
    <property type="evidence" value="ECO:0007669"/>
    <property type="project" value="InterPro"/>
</dbReference>
<feature type="transmembrane region" description="Helical" evidence="7">
    <location>
        <begin position="508"/>
        <end position="527"/>
    </location>
</feature>
<organism evidence="9 10">
    <name type="scientific">Nocardioides baekrokdamisoli</name>
    <dbReference type="NCBI Taxonomy" id="1804624"/>
    <lineage>
        <taxon>Bacteria</taxon>
        <taxon>Bacillati</taxon>
        <taxon>Actinomycetota</taxon>
        <taxon>Actinomycetes</taxon>
        <taxon>Propionibacteriales</taxon>
        <taxon>Nocardioidaceae</taxon>
        <taxon>Nocardioides</taxon>
    </lineage>
</organism>
<feature type="transmembrane region" description="Helical" evidence="7">
    <location>
        <begin position="321"/>
        <end position="340"/>
    </location>
</feature>
<feature type="transmembrane region" description="Helical" evidence="7">
    <location>
        <begin position="289"/>
        <end position="309"/>
    </location>
</feature>
<feature type="transmembrane region" description="Helical" evidence="7">
    <location>
        <begin position="89"/>
        <end position="107"/>
    </location>
</feature>
<evidence type="ECO:0000256" key="7">
    <source>
        <dbReference type="SAM" id="Phobius"/>
    </source>
</evidence>
<evidence type="ECO:0000313" key="9">
    <source>
        <dbReference type="EMBL" id="BBH18101.1"/>
    </source>
</evidence>
<accession>A0A3G9IWN3</accession>
<keyword evidence="3" id="KW-1003">Cell membrane</keyword>
<feature type="transmembrane region" description="Helical" evidence="7">
    <location>
        <begin position="183"/>
        <end position="203"/>
    </location>
</feature>
<dbReference type="GO" id="GO:0005886">
    <property type="term" value="C:plasma membrane"/>
    <property type="evidence" value="ECO:0007669"/>
    <property type="project" value="UniProtKB-SubCell"/>
</dbReference>
<feature type="transmembrane region" description="Helical" evidence="7">
    <location>
        <begin position="352"/>
        <end position="373"/>
    </location>
</feature>
<dbReference type="Gene3D" id="1.20.1720.10">
    <property type="entry name" value="Multidrug resistance protein D"/>
    <property type="match status" value="1"/>
</dbReference>
<dbReference type="CDD" id="cd17321">
    <property type="entry name" value="MFS_MMR_MDR_like"/>
    <property type="match status" value="1"/>
</dbReference>
<dbReference type="Gene3D" id="1.20.1250.20">
    <property type="entry name" value="MFS general substrate transporter like domains"/>
    <property type="match status" value="1"/>
</dbReference>
<protein>
    <submittedName>
        <fullName evidence="9">MFS transporter</fullName>
    </submittedName>
</protein>
<gene>
    <name evidence="9" type="ORF">Back2_23880</name>
</gene>